<accession>A0A0B2V385</accession>
<protein>
    <submittedName>
        <fullName evidence="1">Uncharacterized protein</fullName>
    </submittedName>
</protein>
<reference evidence="1 2" key="1">
    <citation type="submission" date="2014-11" db="EMBL/GenBank/DDBJ databases">
        <title>Genetic blueprint of the zoonotic pathogen Toxocara canis.</title>
        <authorList>
            <person name="Zhu X.-Q."/>
            <person name="Korhonen P.K."/>
            <person name="Cai H."/>
            <person name="Young N.D."/>
            <person name="Nejsum P."/>
            <person name="von Samson-Himmelstjerna G."/>
            <person name="Boag P.R."/>
            <person name="Tan P."/>
            <person name="Li Q."/>
            <person name="Min J."/>
            <person name="Yang Y."/>
            <person name="Wang X."/>
            <person name="Fang X."/>
            <person name="Hall R.S."/>
            <person name="Hofmann A."/>
            <person name="Sternberg P.W."/>
            <person name="Jex A.R."/>
            <person name="Gasser R.B."/>
        </authorList>
    </citation>
    <scope>NUCLEOTIDE SEQUENCE [LARGE SCALE GENOMIC DNA]</scope>
    <source>
        <strain evidence="1">PN_DK_2014</strain>
    </source>
</reference>
<keyword evidence="2" id="KW-1185">Reference proteome</keyword>
<dbReference type="AlphaFoldDB" id="A0A0B2V385"/>
<sequence>MLSLLDFVFRLPSNTICSRYSPFVWRVHIPQVACYLTTMYDRTTMHAFSYRNHIVASCDIRRSLKGQPSSLQTADTFGRRERNETRSYGLHIRCYIIRCDACRFALRLV</sequence>
<comment type="caution">
    <text evidence="1">The sequence shown here is derived from an EMBL/GenBank/DDBJ whole genome shotgun (WGS) entry which is preliminary data.</text>
</comment>
<evidence type="ECO:0000313" key="2">
    <source>
        <dbReference type="Proteomes" id="UP000031036"/>
    </source>
</evidence>
<dbReference type="Proteomes" id="UP000031036">
    <property type="component" value="Unassembled WGS sequence"/>
</dbReference>
<dbReference type="EMBL" id="JPKZ01002587">
    <property type="protein sequence ID" value="KHN75939.1"/>
    <property type="molecule type" value="Genomic_DNA"/>
</dbReference>
<proteinExistence type="predicted"/>
<feature type="non-terminal residue" evidence="1">
    <location>
        <position position="109"/>
    </location>
</feature>
<organism evidence="1 2">
    <name type="scientific">Toxocara canis</name>
    <name type="common">Canine roundworm</name>
    <dbReference type="NCBI Taxonomy" id="6265"/>
    <lineage>
        <taxon>Eukaryota</taxon>
        <taxon>Metazoa</taxon>
        <taxon>Ecdysozoa</taxon>
        <taxon>Nematoda</taxon>
        <taxon>Chromadorea</taxon>
        <taxon>Rhabditida</taxon>
        <taxon>Spirurina</taxon>
        <taxon>Ascaridomorpha</taxon>
        <taxon>Ascaridoidea</taxon>
        <taxon>Toxocaridae</taxon>
        <taxon>Toxocara</taxon>
    </lineage>
</organism>
<gene>
    <name evidence="1" type="ORF">Tcan_00753</name>
</gene>
<evidence type="ECO:0000313" key="1">
    <source>
        <dbReference type="EMBL" id="KHN75939.1"/>
    </source>
</evidence>
<name>A0A0B2V385_TOXCA</name>